<reference evidence="1 2" key="1">
    <citation type="journal article" date="2015" name="Microbes Environ.">
        <title>Distribution and evolution of nitrogen fixation genes in the phylum bacteroidetes.</title>
        <authorList>
            <person name="Inoue J."/>
            <person name="Oshima K."/>
            <person name="Suda W."/>
            <person name="Sakamoto M."/>
            <person name="Iino T."/>
            <person name="Noda S."/>
            <person name="Hongoh Y."/>
            <person name="Hattori M."/>
            <person name="Ohkuma M."/>
        </authorList>
    </citation>
    <scope>NUCLEOTIDE SEQUENCE [LARGE SCALE GENOMIC DNA]</scope>
    <source>
        <strain evidence="1">JCM 15548</strain>
    </source>
</reference>
<accession>A0A0E9LX22</accession>
<dbReference type="STRING" id="1236989.JCM15548_11892"/>
<dbReference type="EMBL" id="BAZW01000011">
    <property type="protein sequence ID" value="GAO29676.1"/>
    <property type="molecule type" value="Genomic_DNA"/>
</dbReference>
<evidence type="ECO:0000313" key="1">
    <source>
        <dbReference type="EMBL" id="GAO29676.1"/>
    </source>
</evidence>
<organism evidence="1 2">
    <name type="scientific">Geofilum rubicundum JCM 15548</name>
    <dbReference type="NCBI Taxonomy" id="1236989"/>
    <lineage>
        <taxon>Bacteria</taxon>
        <taxon>Pseudomonadati</taxon>
        <taxon>Bacteroidota</taxon>
        <taxon>Bacteroidia</taxon>
        <taxon>Marinilabiliales</taxon>
        <taxon>Marinilabiliaceae</taxon>
        <taxon>Geofilum</taxon>
    </lineage>
</organism>
<dbReference type="Gene3D" id="2.60.40.1760">
    <property type="entry name" value="glycosyl hydrolase (family 31)"/>
    <property type="match status" value="1"/>
</dbReference>
<gene>
    <name evidence="1" type="ORF">JCM15548_11892</name>
</gene>
<dbReference type="AlphaFoldDB" id="A0A0E9LX22"/>
<proteinExistence type="predicted"/>
<keyword evidence="2" id="KW-1185">Reference proteome</keyword>
<protein>
    <submittedName>
        <fullName evidence="1">Uncharacterized protein</fullName>
    </submittedName>
</protein>
<comment type="caution">
    <text evidence="1">The sequence shown here is derived from an EMBL/GenBank/DDBJ whole genome shotgun (WGS) entry which is preliminary data.</text>
</comment>
<evidence type="ECO:0000313" key="2">
    <source>
        <dbReference type="Proteomes" id="UP000032900"/>
    </source>
</evidence>
<sequence>MLLLVCFTWFLLPGATGTGMDRSEDIRPGNILAYKIDGKEVVFTCENDFQVKLSILGSDVIKVWMDPKGEFMRSNPSFAVVNEAFEGIEEVNIQETPQAMKYIQGR</sequence>
<dbReference type="Proteomes" id="UP000032900">
    <property type="component" value="Unassembled WGS sequence"/>
</dbReference>
<name>A0A0E9LX22_9BACT</name>